<protein>
    <submittedName>
        <fullName evidence="1">Uncharacterized protein</fullName>
    </submittedName>
</protein>
<comment type="caution">
    <text evidence="1">The sequence shown here is derived from an EMBL/GenBank/DDBJ whole genome shotgun (WGS) entry which is preliminary data.</text>
</comment>
<accession>E6Q1R8</accession>
<gene>
    <name evidence="1" type="ORF">CARN4_0481</name>
</gene>
<evidence type="ECO:0000313" key="1">
    <source>
        <dbReference type="EMBL" id="CBI01128.1"/>
    </source>
</evidence>
<dbReference type="AlphaFoldDB" id="E6Q1R8"/>
<proteinExistence type="predicted"/>
<dbReference type="EMBL" id="CABO01000013">
    <property type="protein sequence ID" value="CBI01128.1"/>
    <property type="molecule type" value="Genomic_DNA"/>
</dbReference>
<organism evidence="1">
    <name type="scientific">mine drainage metagenome</name>
    <dbReference type="NCBI Taxonomy" id="410659"/>
    <lineage>
        <taxon>unclassified sequences</taxon>
        <taxon>metagenomes</taxon>
        <taxon>ecological metagenomes</taxon>
    </lineage>
</organism>
<sequence length="60" mass="6982">MVCTSRRFGDAPSVRRRLAAYERIRAWLPAPYYNKERQFVPLLVTAGVTFRLRSPRSAAR</sequence>
<name>E6Q1R8_9ZZZZ</name>
<reference evidence="1" key="1">
    <citation type="submission" date="2009-10" db="EMBL/GenBank/DDBJ databases">
        <title>Diversity of trophic interactions inside an arsenic-rich microbial ecosystem.</title>
        <authorList>
            <person name="Bertin P.N."/>
            <person name="Heinrich-Salmeron A."/>
            <person name="Pelletier E."/>
            <person name="Goulhen-Chollet F."/>
            <person name="Arsene-Ploetze F."/>
            <person name="Gallien S."/>
            <person name="Calteau A."/>
            <person name="Vallenet D."/>
            <person name="Casiot C."/>
            <person name="Chane-Woon-Ming B."/>
            <person name="Giloteaux L."/>
            <person name="Barakat M."/>
            <person name="Bonnefoy V."/>
            <person name="Bruneel O."/>
            <person name="Chandler M."/>
            <person name="Cleiss J."/>
            <person name="Duran R."/>
            <person name="Elbaz-Poulichet F."/>
            <person name="Fonknechten N."/>
            <person name="Lauga B."/>
            <person name="Mornico D."/>
            <person name="Ortet P."/>
            <person name="Schaeffer C."/>
            <person name="Siguier P."/>
            <person name="Alexander Thil Smith A."/>
            <person name="Van Dorsselaer A."/>
            <person name="Weissenbach J."/>
            <person name="Medigue C."/>
            <person name="Le Paslier D."/>
        </authorList>
    </citation>
    <scope>NUCLEOTIDE SEQUENCE</scope>
</reference>